<reference evidence="2 3" key="1">
    <citation type="submission" date="2024-04" db="EMBL/GenBank/DDBJ databases">
        <authorList>
            <person name="Fracassetti M."/>
        </authorList>
    </citation>
    <scope>NUCLEOTIDE SEQUENCE [LARGE SCALE GENOMIC DNA]</scope>
</reference>
<feature type="region of interest" description="Disordered" evidence="1">
    <location>
        <begin position="468"/>
        <end position="489"/>
    </location>
</feature>
<evidence type="ECO:0000313" key="3">
    <source>
        <dbReference type="Proteomes" id="UP001497516"/>
    </source>
</evidence>
<sequence length="624" mass="68114">MEKTVSDSLNSFSDEKELSCENVLARPESTTSRRVVRRVNSKNSLVSRKLQKSKSWIKDSLLHRIHIIDDWIPKHVVTVDEKHLRRCLDLINASASSRTASCSISIASSWGSMDVLSDGLSSVKVGSDYRFDLNCALDTGGGSLVATPAGDWIVGSIMGSKSMVNLLQSPLLRQYGAFNTNDVNFRDGSFADVKGSSSPGGLSSYSSSRTDIESTFPLNYRNVSENSHERLFSISSTNSSCSDQSSLSSSGAVTQGMLQFTLKNGNPHFVFSVDDQKVVYVASLWKAKSRGDDKKSLDDYTYLFHSRTSGQEEDHDTTHHGLDSHLVGKMVVSTSFSISENNYRRTMVREFVLFGGNESFMEVQASKLELRKNRRLSRKVSEVFRKKRSLSKFGGSSGTILENSVWGPLQETADYSIDSLGGSDLIHKHLPSNFELTAIVVKEGVPEICQAKVGGGWGLKFLQKASDKKQHSDDTEPSSTASASCTRDAGDCSTSMDIILPAGLHGGPRTRNGGPSSLVDRWRSGGCCDCGGWDLGCPLTVLKGKSSNKDLLLPADGHRECRLIDLFIQGPENSAPPLRMINVHDGLYFVHFQSTLSALQSFSIAVAFIHSQSPVLRPKSVHGA</sequence>
<dbReference type="PANTHER" id="PTHR31390">
    <property type="entry name" value="EXPRESSED PROTEIN"/>
    <property type="match status" value="1"/>
</dbReference>
<evidence type="ECO:0000256" key="1">
    <source>
        <dbReference type="SAM" id="MobiDB-lite"/>
    </source>
</evidence>
<evidence type="ECO:0000313" key="2">
    <source>
        <dbReference type="EMBL" id="CAL1356002.1"/>
    </source>
</evidence>
<keyword evidence="3" id="KW-1185">Reference proteome</keyword>
<proteinExistence type="predicted"/>
<dbReference type="EMBL" id="OZ034813">
    <property type="protein sequence ID" value="CAL1356002.1"/>
    <property type="molecule type" value="Genomic_DNA"/>
</dbReference>
<dbReference type="Pfam" id="PF12043">
    <property type="entry name" value="DUF3527"/>
    <property type="match status" value="1"/>
</dbReference>
<dbReference type="PANTHER" id="PTHR31390:SF2">
    <property type="entry name" value="EXPRESSED PROTEIN"/>
    <property type="match status" value="1"/>
</dbReference>
<dbReference type="InterPro" id="IPR021916">
    <property type="entry name" value="DUF3527"/>
</dbReference>
<name>A0AAV2CHX6_9ROSI</name>
<evidence type="ECO:0008006" key="4">
    <source>
        <dbReference type="Google" id="ProtNLM"/>
    </source>
</evidence>
<dbReference type="Proteomes" id="UP001497516">
    <property type="component" value="Chromosome 1"/>
</dbReference>
<accession>A0AAV2CHX6</accession>
<gene>
    <name evidence="2" type="ORF">LTRI10_LOCUS3727</name>
</gene>
<protein>
    <recommendedName>
        <fullName evidence="4">Peptidase A1 domain-containing protein</fullName>
    </recommendedName>
</protein>
<dbReference type="AlphaFoldDB" id="A0AAV2CHX6"/>
<organism evidence="2 3">
    <name type="scientific">Linum trigynum</name>
    <dbReference type="NCBI Taxonomy" id="586398"/>
    <lineage>
        <taxon>Eukaryota</taxon>
        <taxon>Viridiplantae</taxon>
        <taxon>Streptophyta</taxon>
        <taxon>Embryophyta</taxon>
        <taxon>Tracheophyta</taxon>
        <taxon>Spermatophyta</taxon>
        <taxon>Magnoliopsida</taxon>
        <taxon>eudicotyledons</taxon>
        <taxon>Gunneridae</taxon>
        <taxon>Pentapetalae</taxon>
        <taxon>rosids</taxon>
        <taxon>fabids</taxon>
        <taxon>Malpighiales</taxon>
        <taxon>Linaceae</taxon>
        <taxon>Linum</taxon>
    </lineage>
</organism>